<feature type="domain" description="Electron transfer flavoprotein alpha subunit C-terminal" evidence="5">
    <location>
        <begin position="163"/>
        <end position="242"/>
    </location>
</feature>
<evidence type="ECO:0000313" key="7">
    <source>
        <dbReference type="EMBL" id="MDP9832133.1"/>
    </source>
</evidence>
<accession>A0ABT9PHE6</accession>
<dbReference type="InterPro" id="IPR029035">
    <property type="entry name" value="DHS-like_NAD/FAD-binding_dom"/>
</dbReference>
<name>A0ABT9PHE6_9ACTO</name>
<reference evidence="7 8" key="1">
    <citation type="submission" date="2023-07" db="EMBL/GenBank/DDBJ databases">
        <title>Sequencing the genomes of 1000 actinobacteria strains.</title>
        <authorList>
            <person name="Klenk H.-P."/>
        </authorList>
    </citation>
    <scope>NUCLEOTIDE SEQUENCE [LARGE SCALE GENOMIC DNA]</scope>
    <source>
        <strain evidence="7 8">DSM 19515</strain>
    </source>
</reference>
<feature type="domain" description="Electron transfer flavoprotein alpha/beta-subunit N-terminal" evidence="6">
    <location>
        <begin position="16"/>
        <end position="129"/>
    </location>
</feature>
<proteinExistence type="inferred from homology"/>
<dbReference type="PANTHER" id="PTHR43153">
    <property type="entry name" value="ELECTRON TRANSFER FLAVOPROTEIN ALPHA"/>
    <property type="match status" value="1"/>
</dbReference>
<dbReference type="InterPro" id="IPR001308">
    <property type="entry name" value="ETF_a/FixB"/>
</dbReference>
<sequence length="284" mass="29240">MTTWIVTTVSEISTLVTLAQGEKVGVVVGDAPVGGVDRVIRIETGGAPAEALALLVVEAVDARPGDLILVANNPAGRSLAGALCAAKNVPLLRNVRELSATSATLSRFGGKVEESVQFAGPALALVSEGERVEGDVAGETVSGAGYDVSVVAEDIHPGAQVNLGGATRIVGVGRGFVTQEDLELARELARAIGAEVGCTRPLVEGHGWFDRDSYLGVSGHTVAPDLYIPVGISGQIHHTAGIDGAQTIVVINNDETAAMFELADYGIVGNLYEVLPKMIEALKA</sequence>
<evidence type="ECO:0000313" key="8">
    <source>
        <dbReference type="Proteomes" id="UP001230145"/>
    </source>
</evidence>
<organism evidence="7 8">
    <name type="scientific">Trueperella abortisuis</name>
    <dbReference type="NCBI Taxonomy" id="445930"/>
    <lineage>
        <taxon>Bacteria</taxon>
        <taxon>Bacillati</taxon>
        <taxon>Actinomycetota</taxon>
        <taxon>Actinomycetes</taxon>
        <taxon>Actinomycetales</taxon>
        <taxon>Actinomycetaceae</taxon>
        <taxon>Trueperella</taxon>
    </lineage>
</organism>
<dbReference type="PANTHER" id="PTHR43153:SF11">
    <property type="entry name" value="ELECTRON TRANSFER FLAVOPROTEIN, SUBUNIT ALPHA (ETFA)"/>
    <property type="match status" value="1"/>
</dbReference>
<dbReference type="InterPro" id="IPR014729">
    <property type="entry name" value="Rossmann-like_a/b/a_fold"/>
</dbReference>
<evidence type="ECO:0000256" key="4">
    <source>
        <dbReference type="ARBA" id="ARBA00025649"/>
    </source>
</evidence>
<keyword evidence="8" id="KW-1185">Reference proteome</keyword>
<comment type="similarity">
    <text evidence="2">Belongs to the ETF alpha-subunit/FixB family.</text>
</comment>
<comment type="subunit">
    <text evidence="3">Heterodimer of an alpha and a beta subunit.</text>
</comment>
<dbReference type="InterPro" id="IPR014730">
    <property type="entry name" value="ETF_a/b_N"/>
</dbReference>
<gene>
    <name evidence="7" type="ORF">J2S45_000812</name>
</gene>
<comment type="cofactor">
    <cofactor evidence="1">
        <name>FAD</name>
        <dbReference type="ChEBI" id="CHEBI:57692"/>
    </cofactor>
</comment>
<evidence type="ECO:0000256" key="1">
    <source>
        <dbReference type="ARBA" id="ARBA00001974"/>
    </source>
</evidence>
<dbReference type="Pfam" id="PF01012">
    <property type="entry name" value="ETF"/>
    <property type="match status" value="1"/>
</dbReference>
<dbReference type="Gene3D" id="3.40.50.1220">
    <property type="entry name" value="TPP-binding domain"/>
    <property type="match status" value="1"/>
</dbReference>
<dbReference type="Proteomes" id="UP001230145">
    <property type="component" value="Unassembled WGS sequence"/>
</dbReference>
<dbReference type="Gene3D" id="3.40.50.620">
    <property type="entry name" value="HUPs"/>
    <property type="match status" value="1"/>
</dbReference>
<dbReference type="SUPFAM" id="SSF52467">
    <property type="entry name" value="DHS-like NAD/FAD-binding domain"/>
    <property type="match status" value="1"/>
</dbReference>
<protein>
    <submittedName>
        <fullName evidence="7">Electron transfer flavoprotein alpha subunit</fullName>
    </submittedName>
</protein>
<dbReference type="InterPro" id="IPR014731">
    <property type="entry name" value="ETF_asu_C"/>
</dbReference>
<evidence type="ECO:0000256" key="2">
    <source>
        <dbReference type="ARBA" id="ARBA00005817"/>
    </source>
</evidence>
<dbReference type="RefSeq" id="WP_307634623.1">
    <property type="nucleotide sequence ID" value="NZ_JAUSQL010000001.1"/>
</dbReference>
<dbReference type="SUPFAM" id="SSF52402">
    <property type="entry name" value="Adenine nucleotide alpha hydrolases-like"/>
    <property type="match status" value="1"/>
</dbReference>
<comment type="function">
    <text evidence="4">The electron transfer flavoprotein serves as a specific electron acceptor for other dehydrogenases. It transfers the electrons to the main respiratory chain via ETF-ubiquinone oxidoreductase (ETF dehydrogenase).</text>
</comment>
<dbReference type="Pfam" id="PF00766">
    <property type="entry name" value="ETF_alpha"/>
    <property type="match status" value="1"/>
</dbReference>
<evidence type="ECO:0000259" key="5">
    <source>
        <dbReference type="Pfam" id="PF00766"/>
    </source>
</evidence>
<dbReference type="EMBL" id="JAUSQL010000001">
    <property type="protein sequence ID" value="MDP9832133.1"/>
    <property type="molecule type" value="Genomic_DNA"/>
</dbReference>
<evidence type="ECO:0000256" key="3">
    <source>
        <dbReference type="ARBA" id="ARBA00011355"/>
    </source>
</evidence>
<comment type="caution">
    <text evidence="7">The sequence shown here is derived from an EMBL/GenBank/DDBJ whole genome shotgun (WGS) entry which is preliminary data.</text>
</comment>
<evidence type="ECO:0000259" key="6">
    <source>
        <dbReference type="Pfam" id="PF01012"/>
    </source>
</evidence>